<dbReference type="InterPro" id="IPR019734">
    <property type="entry name" value="TPR_rpt"/>
</dbReference>
<dbReference type="PROSITE" id="PS51257">
    <property type="entry name" value="PROKAR_LIPOPROTEIN"/>
    <property type="match status" value="1"/>
</dbReference>
<feature type="coiled-coil region" evidence="3">
    <location>
        <begin position="29"/>
        <end position="56"/>
    </location>
</feature>
<name>A0A7W0C8P4_9BACT</name>
<dbReference type="EMBL" id="JACDUS010000003">
    <property type="protein sequence ID" value="MBA2881234.1"/>
    <property type="molecule type" value="Genomic_DNA"/>
</dbReference>
<keyword evidence="2" id="KW-0802">TPR repeat</keyword>
<dbReference type="NCBIfam" id="TIGR02795">
    <property type="entry name" value="tol_pal_ybgF"/>
    <property type="match status" value="1"/>
</dbReference>
<dbReference type="InterPro" id="IPR039565">
    <property type="entry name" value="BamD-like"/>
</dbReference>
<dbReference type="InterPro" id="IPR034706">
    <property type="entry name" value="CpoB"/>
</dbReference>
<dbReference type="HAMAP" id="MF_02066">
    <property type="entry name" value="CpoB"/>
    <property type="match status" value="1"/>
</dbReference>
<dbReference type="InterPro" id="IPR011990">
    <property type="entry name" value="TPR-like_helical_dom_sf"/>
</dbReference>
<feature type="chain" id="PRO_5039923140" evidence="4">
    <location>
        <begin position="20"/>
        <end position="284"/>
    </location>
</feature>
<comment type="caution">
    <text evidence="6">The sequence shown here is derived from an EMBL/GenBank/DDBJ whole genome shotgun (WGS) entry which is preliminary data.</text>
</comment>
<evidence type="ECO:0000313" key="7">
    <source>
        <dbReference type="Proteomes" id="UP000525298"/>
    </source>
</evidence>
<proteinExistence type="inferred from homology"/>
<dbReference type="Pfam" id="PF13525">
    <property type="entry name" value="YfiO"/>
    <property type="match status" value="1"/>
</dbReference>
<feature type="signal peptide" evidence="4">
    <location>
        <begin position="1"/>
        <end position="19"/>
    </location>
</feature>
<gene>
    <name evidence="6" type="ORF">HNR65_001560</name>
</gene>
<evidence type="ECO:0000256" key="2">
    <source>
        <dbReference type="PROSITE-ProRule" id="PRU00339"/>
    </source>
</evidence>
<dbReference type="GO" id="GO:0051301">
    <property type="term" value="P:cell division"/>
    <property type="evidence" value="ECO:0007669"/>
    <property type="project" value="InterPro"/>
</dbReference>
<dbReference type="PROSITE" id="PS50005">
    <property type="entry name" value="TPR"/>
    <property type="match status" value="1"/>
</dbReference>
<organism evidence="6 7">
    <name type="scientific">Desulfosalsimonas propionicica</name>
    <dbReference type="NCBI Taxonomy" id="332175"/>
    <lineage>
        <taxon>Bacteria</taxon>
        <taxon>Pseudomonadati</taxon>
        <taxon>Thermodesulfobacteriota</taxon>
        <taxon>Desulfobacteria</taxon>
        <taxon>Desulfobacterales</taxon>
        <taxon>Desulfosalsimonadaceae</taxon>
        <taxon>Desulfosalsimonas</taxon>
    </lineage>
</organism>
<dbReference type="InterPro" id="IPR014162">
    <property type="entry name" value="CpoB_C"/>
</dbReference>
<keyword evidence="1 4" id="KW-0732">Signal</keyword>
<evidence type="ECO:0000259" key="5">
    <source>
        <dbReference type="Pfam" id="PF13525"/>
    </source>
</evidence>
<evidence type="ECO:0000313" key="6">
    <source>
        <dbReference type="EMBL" id="MBA2881234.1"/>
    </source>
</evidence>
<evidence type="ECO:0000256" key="4">
    <source>
        <dbReference type="SAM" id="SignalP"/>
    </source>
</evidence>
<dbReference type="RefSeq" id="WP_181550884.1">
    <property type="nucleotide sequence ID" value="NZ_JACDUS010000003.1"/>
</dbReference>
<protein>
    <submittedName>
        <fullName evidence="6">Tol-pal system protein YbgF</fullName>
    </submittedName>
</protein>
<dbReference type="SUPFAM" id="SSF48452">
    <property type="entry name" value="TPR-like"/>
    <property type="match status" value="1"/>
</dbReference>
<reference evidence="6 7" key="1">
    <citation type="submission" date="2020-07" db="EMBL/GenBank/DDBJ databases">
        <title>Genomic Encyclopedia of Type Strains, Phase IV (KMG-IV): sequencing the most valuable type-strain genomes for metagenomic binning, comparative biology and taxonomic classification.</title>
        <authorList>
            <person name="Goeker M."/>
        </authorList>
    </citation>
    <scope>NUCLEOTIDE SEQUENCE [LARGE SCALE GENOMIC DNA]</scope>
    <source>
        <strain evidence="6 7">DSM 17721</strain>
    </source>
</reference>
<feature type="repeat" description="TPR" evidence="2">
    <location>
        <begin position="201"/>
        <end position="234"/>
    </location>
</feature>
<keyword evidence="7" id="KW-1185">Reference proteome</keyword>
<dbReference type="AlphaFoldDB" id="A0A7W0C8P4"/>
<sequence length="284" mass="32510">MNQTFIRLTGALLFAAVMAAAGCATVSDVQRLQSQISALEKKNRQLNASVGQLMEDRQKQSDLNEMRELFAGQDAEFYELRSELQDLKGSYEETGYQFQRQFDALEEDMGMLDKKLQKHAESLDVHDKRISRLEEFMGMESTARFEALAQSKFPEKTELGKLSKDELYASAKQAYDNGDFQSALQGFELFLEKFSDSDRADNARFWIGEIYFAEQWYERAILEYEKVIKNYPDGNKVAGAYLKQGFSFEKIGENANARLILNELLEKFPDSNEAKIAKKKLANL</sequence>
<feature type="domain" description="Outer membrane lipoprotein BamD-like" evidence="5">
    <location>
        <begin position="163"/>
        <end position="282"/>
    </location>
</feature>
<evidence type="ECO:0000256" key="3">
    <source>
        <dbReference type="SAM" id="Coils"/>
    </source>
</evidence>
<keyword evidence="3" id="KW-0175">Coiled coil</keyword>
<dbReference type="Proteomes" id="UP000525298">
    <property type="component" value="Unassembled WGS sequence"/>
</dbReference>
<accession>A0A7W0C8P4</accession>
<evidence type="ECO:0000256" key="1">
    <source>
        <dbReference type="ARBA" id="ARBA00022729"/>
    </source>
</evidence>
<dbReference type="Gene3D" id="1.25.40.10">
    <property type="entry name" value="Tetratricopeptide repeat domain"/>
    <property type="match status" value="1"/>
</dbReference>